<dbReference type="EMBL" id="SLXM01000002">
    <property type="protein sequence ID" value="TCP26692.1"/>
    <property type="molecule type" value="Genomic_DNA"/>
</dbReference>
<dbReference type="Proteomes" id="UP000294564">
    <property type="component" value="Unassembled WGS sequence"/>
</dbReference>
<feature type="domain" description="POTRA" evidence="1">
    <location>
        <begin position="144"/>
        <end position="198"/>
    </location>
</feature>
<reference evidence="2 3" key="1">
    <citation type="submission" date="2019-03" db="EMBL/GenBank/DDBJ databases">
        <title>Genomic Encyclopedia of Type Strains, Phase IV (KMG-IV): sequencing the most valuable type-strain genomes for metagenomic binning, comparative biology and taxonomic classification.</title>
        <authorList>
            <person name="Goeker M."/>
        </authorList>
    </citation>
    <scope>NUCLEOTIDE SEQUENCE [LARGE SCALE GENOMIC DNA]</scope>
    <source>
        <strain evidence="2 3">DSM 14836</strain>
    </source>
</reference>
<gene>
    <name evidence="2" type="ORF">EV195_10230</name>
</gene>
<evidence type="ECO:0000313" key="3">
    <source>
        <dbReference type="Proteomes" id="UP000294564"/>
    </source>
</evidence>
<dbReference type="InterPro" id="IPR010827">
    <property type="entry name" value="BamA/TamA_POTRA"/>
</dbReference>
<dbReference type="GO" id="GO:0019867">
    <property type="term" value="C:outer membrane"/>
    <property type="evidence" value="ECO:0007669"/>
    <property type="project" value="InterPro"/>
</dbReference>
<dbReference type="Gene3D" id="3.10.20.310">
    <property type="entry name" value="membrane protein fhac"/>
    <property type="match status" value="1"/>
</dbReference>
<proteinExistence type="predicted"/>
<accession>A0A4R2NXC6</accession>
<dbReference type="Pfam" id="PF07244">
    <property type="entry name" value="POTRA"/>
    <property type="match status" value="1"/>
</dbReference>
<dbReference type="Gene3D" id="2.40.160.50">
    <property type="entry name" value="membrane protein fhac: a member of the omp85/tpsb transporter family"/>
    <property type="match status" value="1"/>
</dbReference>
<organism evidence="2 3">
    <name type="scientific">Tenacibaculum skagerrakense</name>
    <dbReference type="NCBI Taxonomy" id="186571"/>
    <lineage>
        <taxon>Bacteria</taxon>
        <taxon>Pseudomonadati</taxon>
        <taxon>Bacteroidota</taxon>
        <taxon>Flavobacteriia</taxon>
        <taxon>Flavobacteriales</taxon>
        <taxon>Flavobacteriaceae</taxon>
        <taxon>Tenacibaculum</taxon>
    </lineage>
</organism>
<evidence type="ECO:0000313" key="2">
    <source>
        <dbReference type="EMBL" id="TCP26692.1"/>
    </source>
</evidence>
<dbReference type="RefSeq" id="WP_165915683.1">
    <property type="nucleotide sequence ID" value="NZ_SLXM01000002.1"/>
</dbReference>
<evidence type="ECO:0000259" key="1">
    <source>
        <dbReference type="Pfam" id="PF07244"/>
    </source>
</evidence>
<protein>
    <submittedName>
        <fullName evidence="2">Surface antigen-like variable number repeat protein</fullName>
    </submittedName>
</protein>
<sequence length="523" mass="60429">MLSKDSIENILLKKININSESFLSEDALSEKLQLQGFFYNSIDSVIENQKKDTIYYYVTLRKRIDSIQLKVPYRYNQLKTEIPYINNGIIKTSLSNLENILEEFKKHLTKKGKAFSSIKLSEIQLTENKVIANLRIQESKERIVNQIIVKGYKDFPKSYLQHYLKIKTGNLFNKEQINEATESINNLNFAKTTKTPEALFKKDSTILYLYIEKVNENSIDGLLNFSTNPVSKNLSITGNLNLELVNILNTGEELKFSWNANGNESQNINLSAKIPFLFSSPISNLSLFEIHKQDSTFLNSKFRTNFSYNLNSKSEIGINYQTETSTNNLQTNITTIEDFSSSFIGLNYNYKKPKQHNLFKTKFLFNIGYQTGRRTIENNNTNQHRVNFETYYLFDINSKNSIFIKNQSNFLFSKNYLTNELFRIGGPNSIRGLNPQSIFTSKYSFFNLEYRIQTNLESYLYSITDFGVIEGIDNQKQKLISLGAGYSFKIKQSKIDLIFSGNLNNTTSNNKGFNVSISFKNYF</sequence>
<keyword evidence="3" id="KW-1185">Reference proteome</keyword>
<name>A0A4R2NXC6_9FLAO</name>
<dbReference type="AlphaFoldDB" id="A0A4R2NXC6"/>
<comment type="caution">
    <text evidence="2">The sequence shown here is derived from an EMBL/GenBank/DDBJ whole genome shotgun (WGS) entry which is preliminary data.</text>
</comment>